<sequence length="44" mass="4578">MRVLSAESTELFVGPPDAPLQLARITYTDCGQPTPSASTATAGR</sequence>
<dbReference type="AlphaFoldDB" id="X8EC73"/>
<accession>X8EC73</accession>
<name>X8EC73_MYCXE</name>
<gene>
    <name evidence="1" type="ORF">I553_3873</name>
</gene>
<comment type="caution">
    <text evidence="1">The sequence shown here is derived from an EMBL/GenBank/DDBJ whole genome shotgun (WGS) entry which is preliminary data.</text>
</comment>
<reference evidence="1" key="1">
    <citation type="submission" date="2014-01" db="EMBL/GenBank/DDBJ databases">
        <authorList>
            <person name="Brown-Elliot B."/>
            <person name="Wallace R."/>
            <person name="Lenaerts A."/>
            <person name="Ordway D."/>
            <person name="DeGroote M.A."/>
            <person name="Parker T."/>
            <person name="Sizemore C."/>
            <person name="Tallon L.J."/>
            <person name="Sadzewicz L.K."/>
            <person name="Sengamalay N."/>
            <person name="Fraser C.M."/>
            <person name="Hine E."/>
            <person name="Shefchek K.A."/>
            <person name="Das S.P."/>
            <person name="Tettelin H."/>
        </authorList>
    </citation>
    <scope>NUCLEOTIDE SEQUENCE [LARGE SCALE GENOMIC DNA]</scope>
    <source>
        <strain evidence="1">4042</strain>
    </source>
</reference>
<dbReference type="PATRIC" id="fig|1299334.3.peg.250"/>
<dbReference type="EMBL" id="JAOB01000005">
    <property type="protein sequence ID" value="EUA78517.1"/>
    <property type="molecule type" value="Genomic_DNA"/>
</dbReference>
<protein>
    <submittedName>
        <fullName evidence="1">Family 5 glycosyl hydrolase domain protein</fullName>
    </submittedName>
</protein>
<proteinExistence type="predicted"/>
<evidence type="ECO:0000313" key="1">
    <source>
        <dbReference type="EMBL" id="EUA78517.1"/>
    </source>
</evidence>
<organism evidence="1">
    <name type="scientific">Mycobacterium xenopi 4042</name>
    <dbReference type="NCBI Taxonomy" id="1299334"/>
    <lineage>
        <taxon>Bacteria</taxon>
        <taxon>Bacillati</taxon>
        <taxon>Actinomycetota</taxon>
        <taxon>Actinomycetes</taxon>
        <taxon>Mycobacteriales</taxon>
        <taxon>Mycobacteriaceae</taxon>
        <taxon>Mycobacterium</taxon>
    </lineage>
</organism>
<keyword evidence="1" id="KW-0378">Hydrolase</keyword>
<dbReference type="GO" id="GO:0016787">
    <property type="term" value="F:hydrolase activity"/>
    <property type="evidence" value="ECO:0007669"/>
    <property type="project" value="UniProtKB-KW"/>
</dbReference>